<organism evidence="3 4">
    <name type="scientific">Actinoplanes aureus</name>
    <dbReference type="NCBI Taxonomy" id="2792083"/>
    <lineage>
        <taxon>Bacteria</taxon>
        <taxon>Bacillati</taxon>
        <taxon>Actinomycetota</taxon>
        <taxon>Actinomycetes</taxon>
        <taxon>Micromonosporales</taxon>
        <taxon>Micromonosporaceae</taxon>
        <taxon>Actinoplanes</taxon>
    </lineage>
</organism>
<dbReference type="Pfam" id="PF14200">
    <property type="entry name" value="RicinB_lectin_2"/>
    <property type="match status" value="1"/>
</dbReference>
<evidence type="ECO:0000313" key="4">
    <source>
        <dbReference type="Proteomes" id="UP000598146"/>
    </source>
</evidence>
<sequence>MILSRSRRLFAVLAATLLTAAGLLVSPAPALAAITTYVSVKKPDGATSVKVLDMREYSRDNYGRAQLWALRKTGEVRNQRWTITRVASDEWGQGIYTLRNSLSQKCLDQPGGGGNGTPVVQMTCDRNSTSQQWVFEDIFGDGTAWQPLSNNRSGLCLDVTNVSYNDGALLQVWRCVGDWNQRWNIS</sequence>
<dbReference type="CDD" id="cd00161">
    <property type="entry name" value="beta-trefoil_Ricin-like"/>
    <property type="match status" value="1"/>
</dbReference>
<dbReference type="Gene3D" id="2.80.10.50">
    <property type="match status" value="1"/>
</dbReference>
<dbReference type="PROSITE" id="PS50231">
    <property type="entry name" value="RICIN_B_LECTIN"/>
    <property type="match status" value="1"/>
</dbReference>
<dbReference type="InterPro" id="IPR000772">
    <property type="entry name" value="Ricin_B_lectin"/>
</dbReference>
<name>A0A931CIK3_9ACTN</name>
<evidence type="ECO:0000259" key="2">
    <source>
        <dbReference type="SMART" id="SM00458"/>
    </source>
</evidence>
<gene>
    <name evidence="3" type="ORF">I4J89_37130</name>
</gene>
<dbReference type="EMBL" id="JADQTO010000024">
    <property type="protein sequence ID" value="MBG0567086.1"/>
    <property type="molecule type" value="Genomic_DNA"/>
</dbReference>
<protein>
    <submittedName>
        <fullName evidence="3">RICIN domain-containing protein</fullName>
    </submittedName>
</protein>
<keyword evidence="4" id="KW-1185">Reference proteome</keyword>
<dbReference type="SUPFAM" id="SSF50370">
    <property type="entry name" value="Ricin B-like lectins"/>
    <property type="match status" value="1"/>
</dbReference>
<dbReference type="SMART" id="SM00458">
    <property type="entry name" value="RICIN"/>
    <property type="match status" value="1"/>
</dbReference>
<keyword evidence="1" id="KW-0732">Signal</keyword>
<dbReference type="InterPro" id="IPR035992">
    <property type="entry name" value="Ricin_B-like_lectins"/>
</dbReference>
<comment type="caution">
    <text evidence="3">The sequence shown here is derived from an EMBL/GenBank/DDBJ whole genome shotgun (WGS) entry which is preliminary data.</text>
</comment>
<feature type="signal peptide" evidence="1">
    <location>
        <begin position="1"/>
        <end position="32"/>
    </location>
</feature>
<evidence type="ECO:0000256" key="1">
    <source>
        <dbReference type="SAM" id="SignalP"/>
    </source>
</evidence>
<dbReference type="AlphaFoldDB" id="A0A931CIK3"/>
<dbReference type="RefSeq" id="WP_196418856.1">
    <property type="nucleotide sequence ID" value="NZ_JADQTO010000024.1"/>
</dbReference>
<feature type="chain" id="PRO_5036907100" evidence="1">
    <location>
        <begin position="33"/>
        <end position="186"/>
    </location>
</feature>
<dbReference type="Proteomes" id="UP000598146">
    <property type="component" value="Unassembled WGS sequence"/>
</dbReference>
<reference evidence="3" key="1">
    <citation type="submission" date="2020-11" db="EMBL/GenBank/DDBJ databases">
        <title>Isolation and identification of active actinomycetes.</title>
        <authorList>
            <person name="Sun X."/>
        </authorList>
    </citation>
    <scope>NUCLEOTIDE SEQUENCE</scope>
    <source>
        <strain evidence="3">NEAU-A11</strain>
    </source>
</reference>
<accession>A0A931CIK3</accession>
<evidence type="ECO:0000313" key="3">
    <source>
        <dbReference type="EMBL" id="MBG0567086.1"/>
    </source>
</evidence>
<proteinExistence type="predicted"/>
<feature type="domain" description="Ricin B lectin" evidence="2">
    <location>
        <begin position="42"/>
        <end position="186"/>
    </location>
</feature>